<keyword evidence="2" id="KW-1185">Reference proteome</keyword>
<gene>
    <name evidence="1" type="ORF">CEURO_LOCUS7919</name>
</gene>
<accession>A0A9P0YZU5</accession>
<proteinExistence type="predicted"/>
<comment type="caution">
    <text evidence="1">The sequence shown here is derived from an EMBL/GenBank/DDBJ whole genome shotgun (WGS) entry which is preliminary data.</text>
</comment>
<sequence length="193" mass="22044">MRLGWAGMLTLKGAYYPQLVREFYANITDKDTSYAVFHTSVKGKSIQVDPSLLSRILGVTDEGNTLEYSQKGIISDNTYDEAQTRERYRLPKLLTKTPEIPLPRLILKNMKVVVCSKRGDKNLCYPLLLTMISKHFKVDLKGEEVTYTTDSMSWTTLPWPPCNINLSMGSVISLDNFLHTCTMRRKRGELKKT</sequence>
<organism evidence="1 2">
    <name type="scientific">Cuscuta europaea</name>
    <name type="common">European dodder</name>
    <dbReference type="NCBI Taxonomy" id="41803"/>
    <lineage>
        <taxon>Eukaryota</taxon>
        <taxon>Viridiplantae</taxon>
        <taxon>Streptophyta</taxon>
        <taxon>Embryophyta</taxon>
        <taxon>Tracheophyta</taxon>
        <taxon>Spermatophyta</taxon>
        <taxon>Magnoliopsida</taxon>
        <taxon>eudicotyledons</taxon>
        <taxon>Gunneridae</taxon>
        <taxon>Pentapetalae</taxon>
        <taxon>asterids</taxon>
        <taxon>lamiids</taxon>
        <taxon>Solanales</taxon>
        <taxon>Convolvulaceae</taxon>
        <taxon>Cuscuteae</taxon>
        <taxon>Cuscuta</taxon>
        <taxon>Cuscuta subgen. Cuscuta</taxon>
    </lineage>
</organism>
<dbReference type="AlphaFoldDB" id="A0A9P0YZU5"/>
<evidence type="ECO:0000313" key="2">
    <source>
        <dbReference type="Proteomes" id="UP001152484"/>
    </source>
</evidence>
<reference evidence="1" key="1">
    <citation type="submission" date="2022-07" db="EMBL/GenBank/DDBJ databases">
        <authorList>
            <person name="Macas J."/>
            <person name="Novak P."/>
            <person name="Neumann P."/>
        </authorList>
    </citation>
    <scope>NUCLEOTIDE SEQUENCE</scope>
</reference>
<name>A0A9P0YZU5_CUSEU</name>
<dbReference type="EMBL" id="CAMAPE010000014">
    <property type="protein sequence ID" value="CAH9081478.1"/>
    <property type="molecule type" value="Genomic_DNA"/>
</dbReference>
<dbReference type="Proteomes" id="UP001152484">
    <property type="component" value="Unassembled WGS sequence"/>
</dbReference>
<evidence type="ECO:0000313" key="1">
    <source>
        <dbReference type="EMBL" id="CAH9081478.1"/>
    </source>
</evidence>
<dbReference type="OrthoDB" id="848707at2759"/>
<protein>
    <submittedName>
        <fullName evidence="1">Uncharacterized protein</fullName>
    </submittedName>
</protein>